<feature type="region of interest" description="Disordered" evidence="2">
    <location>
        <begin position="351"/>
        <end position="455"/>
    </location>
</feature>
<evidence type="ECO:0000313" key="3">
    <source>
        <dbReference type="EMBL" id="CAG7560453.1"/>
    </source>
</evidence>
<evidence type="ECO:0000313" key="4">
    <source>
        <dbReference type="Proteomes" id="UP000693738"/>
    </source>
</evidence>
<accession>A0A8J2NDH6</accession>
<evidence type="ECO:0000256" key="1">
    <source>
        <dbReference type="SAM" id="Coils"/>
    </source>
</evidence>
<feature type="compositionally biased region" description="Basic and acidic residues" evidence="2">
    <location>
        <begin position="428"/>
        <end position="455"/>
    </location>
</feature>
<protein>
    <submittedName>
        <fullName evidence="3">Uncharacterized protein</fullName>
    </submittedName>
</protein>
<dbReference type="AlphaFoldDB" id="A0A8J2NDH6"/>
<gene>
    <name evidence="3" type="ORF">FEQUK3_LOCUS6176</name>
</gene>
<comment type="caution">
    <text evidence="3">The sequence shown here is derived from an EMBL/GenBank/DDBJ whole genome shotgun (WGS) entry which is preliminary data.</text>
</comment>
<feature type="compositionally biased region" description="Acidic residues" evidence="2">
    <location>
        <begin position="484"/>
        <end position="494"/>
    </location>
</feature>
<feature type="region of interest" description="Disordered" evidence="2">
    <location>
        <begin position="805"/>
        <end position="851"/>
    </location>
</feature>
<feature type="coiled-coil region" evidence="1">
    <location>
        <begin position="181"/>
        <end position="208"/>
    </location>
</feature>
<feature type="compositionally biased region" description="Basic and acidic residues" evidence="2">
    <location>
        <begin position="408"/>
        <end position="421"/>
    </location>
</feature>
<dbReference type="EMBL" id="CAJSTJ010000135">
    <property type="protein sequence ID" value="CAG7560453.1"/>
    <property type="molecule type" value="Genomic_DNA"/>
</dbReference>
<feature type="compositionally biased region" description="Basic and acidic residues" evidence="2">
    <location>
        <begin position="498"/>
        <end position="518"/>
    </location>
</feature>
<feature type="compositionally biased region" description="Polar residues" evidence="2">
    <location>
        <begin position="398"/>
        <end position="407"/>
    </location>
</feature>
<feature type="region of interest" description="Disordered" evidence="2">
    <location>
        <begin position="1"/>
        <end position="85"/>
    </location>
</feature>
<name>A0A8J2NDH6_FUSEQ</name>
<evidence type="ECO:0000256" key="2">
    <source>
        <dbReference type="SAM" id="MobiDB-lite"/>
    </source>
</evidence>
<organism evidence="3 4">
    <name type="scientific">Fusarium equiseti</name>
    <name type="common">Fusarium scirpi</name>
    <dbReference type="NCBI Taxonomy" id="61235"/>
    <lineage>
        <taxon>Eukaryota</taxon>
        <taxon>Fungi</taxon>
        <taxon>Dikarya</taxon>
        <taxon>Ascomycota</taxon>
        <taxon>Pezizomycotina</taxon>
        <taxon>Sordariomycetes</taxon>
        <taxon>Hypocreomycetidae</taxon>
        <taxon>Hypocreales</taxon>
        <taxon>Nectriaceae</taxon>
        <taxon>Fusarium</taxon>
        <taxon>Fusarium incarnatum-equiseti species complex</taxon>
    </lineage>
</organism>
<keyword evidence="1" id="KW-0175">Coiled coil</keyword>
<reference evidence="3" key="1">
    <citation type="submission" date="2021-05" db="EMBL/GenBank/DDBJ databases">
        <authorList>
            <person name="Khan N."/>
        </authorList>
    </citation>
    <scope>NUCLEOTIDE SEQUENCE</scope>
</reference>
<feature type="region of interest" description="Disordered" evidence="2">
    <location>
        <begin position="475"/>
        <end position="518"/>
    </location>
</feature>
<dbReference type="Proteomes" id="UP000693738">
    <property type="component" value="Unassembled WGS sequence"/>
</dbReference>
<sequence>MGQDGGKQAGSDPQEQNPQEISSQDDGTRPDDQAAELFQQETNSSTTSTTGNYEANREDRLQKSPGWFKEQHPAGDSSRQHLYAHNPPICDDEFAETLQAFNNSTTNAETGTRDSLATHQRPCTPPIERARRQVQSLEEQGVQLTEDLEKEIIDNMIHNMGLAPALTEWCENEEDIPVEYANELLKEIDRLKLEMAKQQRDLHEKLASQMKAIEDCQAQKKGREKAEQEVERYKVFHNNLFKEAKTHARTWTLANGAVVESPKENEKAARAMVSNAAKDWSDLLQNYENSWPPNEEALENGKGKLDLLMQISHDNREKKKQQLDEVEKMLDEQMKRIEKKKKKLNEKVDVNDKLEGLDDNSIPSSKPSFEIPRTPPGTEGLTPASSRSTLVEAGEVKSLQQQVSDLQQKLDEARKDNERLQESNGSVSDKDSTNSRPEKDDKINTLEKENEGLKAKLEGRVKEMNELHQKIAKLQQIEGHQDQSDEVEDSDTDSEGSSSEKIENLKEKLEERTQDQKREINKNEALTRRIAYLQINMRHFHRQAEAQRNRLEELEASNTESVKSSEKIDDLKEKLEEKIQDQKREINKNEALTRRVAELQINMRHFHRQTEGQRNRLEELERVNFMTADRLVEAIGSEKEEFDGRNGMSLVDRINYLNMATFLRTCNYMQLAIREKSHRMTNILMHDARNWFHFCQEDFAKMEPSVKIQMEASMHIINGVRRVLVTKNKKVKRTGQKDIEYGKKYLEKYPEGPAFGQLRQLACNVLEHTSDEQGMLKKALKSTALAQKRDQDRIRDDPIMKASQLRRAGLHSPVSPSQWNTGNLDEDILIGRNNTGNLDEDRPNGRNNQVN</sequence>
<feature type="compositionally biased region" description="Polar residues" evidence="2">
    <location>
        <begin position="814"/>
        <end position="823"/>
    </location>
</feature>
<feature type="compositionally biased region" description="Polar residues" evidence="2">
    <location>
        <begin position="11"/>
        <end position="25"/>
    </location>
</feature>
<proteinExistence type="predicted"/>